<gene>
    <name evidence="2" type="ORF">BUL40_15310</name>
</gene>
<keyword evidence="1" id="KW-0812">Transmembrane</keyword>
<dbReference type="EMBL" id="MTBC01000013">
    <property type="protein sequence ID" value="OQD41573.1"/>
    <property type="molecule type" value="Genomic_DNA"/>
</dbReference>
<proteinExistence type="predicted"/>
<comment type="caution">
    <text evidence="2">The sequence shown here is derived from an EMBL/GenBank/DDBJ whole genome shotgun (WGS) entry which is preliminary data.</text>
</comment>
<organism evidence="2 3">
    <name type="scientific">Croceivirga radicis</name>
    <dbReference type="NCBI Taxonomy" id="1929488"/>
    <lineage>
        <taxon>Bacteria</taxon>
        <taxon>Pseudomonadati</taxon>
        <taxon>Bacteroidota</taxon>
        <taxon>Flavobacteriia</taxon>
        <taxon>Flavobacteriales</taxon>
        <taxon>Flavobacteriaceae</taxon>
        <taxon>Croceivirga</taxon>
    </lineage>
</organism>
<feature type="transmembrane region" description="Helical" evidence="1">
    <location>
        <begin position="35"/>
        <end position="52"/>
    </location>
</feature>
<dbReference type="Proteomes" id="UP000191680">
    <property type="component" value="Unassembled WGS sequence"/>
</dbReference>
<keyword evidence="3" id="KW-1185">Reference proteome</keyword>
<dbReference type="RefSeq" id="WP_080319947.1">
    <property type="nucleotide sequence ID" value="NZ_MTBC01000013.1"/>
</dbReference>
<dbReference type="AlphaFoldDB" id="A0A1V6LN06"/>
<protein>
    <submittedName>
        <fullName evidence="2">Uncharacterized protein</fullName>
    </submittedName>
</protein>
<sequence length="62" mass="6428">MKTMDITKKTVLGVGSLAILSGTFGIFAGVATMTIAFAIYTGCILIGSVVLHKEGTTNYTKA</sequence>
<keyword evidence="1" id="KW-0472">Membrane</keyword>
<accession>A0A1V6LN06</accession>
<reference evidence="2 3" key="1">
    <citation type="submission" date="2016-12" db="EMBL/GenBank/DDBJ databases">
        <authorList>
            <person name="Song W.-J."/>
            <person name="Kurnit D.M."/>
        </authorList>
    </citation>
    <scope>NUCLEOTIDE SEQUENCE [LARGE SCALE GENOMIC DNA]</scope>
    <source>
        <strain evidence="2 3">HSG9</strain>
    </source>
</reference>
<keyword evidence="1" id="KW-1133">Transmembrane helix</keyword>
<evidence type="ECO:0000313" key="2">
    <source>
        <dbReference type="EMBL" id="OQD41573.1"/>
    </source>
</evidence>
<dbReference type="OrthoDB" id="1179496at2"/>
<evidence type="ECO:0000313" key="3">
    <source>
        <dbReference type="Proteomes" id="UP000191680"/>
    </source>
</evidence>
<name>A0A1V6LN06_9FLAO</name>
<evidence type="ECO:0000256" key="1">
    <source>
        <dbReference type="SAM" id="Phobius"/>
    </source>
</evidence>